<evidence type="ECO:0000313" key="2">
    <source>
        <dbReference type="EMBL" id="JAD82091.1"/>
    </source>
</evidence>
<accession>A0A0A9D2U7</accession>
<feature type="compositionally biased region" description="Low complexity" evidence="1">
    <location>
        <begin position="107"/>
        <end position="119"/>
    </location>
</feature>
<feature type="compositionally biased region" description="Low complexity" evidence="1">
    <location>
        <begin position="157"/>
        <end position="171"/>
    </location>
</feature>
<organism evidence="2">
    <name type="scientific">Arundo donax</name>
    <name type="common">Giant reed</name>
    <name type="synonym">Donax arundinaceus</name>
    <dbReference type="NCBI Taxonomy" id="35708"/>
    <lineage>
        <taxon>Eukaryota</taxon>
        <taxon>Viridiplantae</taxon>
        <taxon>Streptophyta</taxon>
        <taxon>Embryophyta</taxon>
        <taxon>Tracheophyta</taxon>
        <taxon>Spermatophyta</taxon>
        <taxon>Magnoliopsida</taxon>
        <taxon>Liliopsida</taxon>
        <taxon>Poales</taxon>
        <taxon>Poaceae</taxon>
        <taxon>PACMAD clade</taxon>
        <taxon>Arundinoideae</taxon>
        <taxon>Arundineae</taxon>
        <taxon>Arundo</taxon>
    </lineage>
</organism>
<dbReference type="EMBL" id="GBRH01215804">
    <property type="protein sequence ID" value="JAD82091.1"/>
    <property type="molecule type" value="Transcribed_RNA"/>
</dbReference>
<sequence>MAAVGVEEDPAVQAARILLSLRHRTLLRPPEWAPLSPCEAPEPVDVPEGWPKRRRSGRERLPGDWRAALAELKLGHPAFFAGSGSWSSGEDRERLPPRARERPRPRPAAGDAPMAAPSRRPGTPVYYVSPAGSGPSTSAADRAAPRPRHTGEEAEKAAAAQQASKSPAAAPVKEPMSASSPETPLDFSAAAAGSNASSSGDDAARPPPKRKAAGSGGASCGDDEGCSSPAKRPRAADAGGKAAEEKAISAEPKTQSERSTNGGDEGVVKFKFDLNIPWPDECPDMY</sequence>
<feature type="region of interest" description="Disordered" evidence="1">
    <location>
        <begin position="80"/>
        <end position="268"/>
    </location>
</feature>
<proteinExistence type="predicted"/>
<feature type="compositionally biased region" description="Low complexity" evidence="1">
    <location>
        <begin position="188"/>
        <end position="201"/>
    </location>
</feature>
<feature type="compositionally biased region" description="Basic and acidic residues" evidence="1">
    <location>
        <begin position="89"/>
        <end position="104"/>
    </location>
</feature>
<protein>
    <submittedName>
        <fullName evidence="2">Uncharacterized protein</fullName>
    </submittedName>
</protein>
<feature type="compositionally biased region" description="Low complexity" evidence="1">
    <location>
        <begin position="129"/>
        <end position="140"/>
    </location>
</feature>
<dbReference type="AlphaFoldDB" id="A0A0A9D2U7"/>
<evidence type="ECO:0000256" key="1">
    <source>
        <dbReference type="SAM" id="MobiDB-lite"/>
    </source>
</evidence>
<reference evidence="2" key="2">
    <citation type="journal article" date="2015" name="Data Brief">
        <title>Shoot transcriptome of the giant reed, Arundo donax.</title>
        <authorList>
            <person name="Barrero R.A."/>
            <person name="Guerrero F.D."/>
            <person name="Moolhuijzen P."/>
            <person name="Goolsby J.A."/>
            <person name="Tidwell J."/>
            <person name="Bellgard S.E."/>
            <person name="Bellgard M.I."/>
        </authorList>
    </citation>
    <scope>NUCLEOTIDE SEQUENCE</scope>
    <source>
        <tissue evidence="2">Shoot tissue taken approximately 20 cm above the soil surface</tissue>
    </source>
</reference>
<feature type="region of interest" description="Disordered" evidence="1">
    <location>
        <begin position="32"/>
        <end position="62"/>
    </location>
</feature>
<name>A0A0A9D2U7_ARUDO</name>
<feature type="compositionally biased region" description="Low complexity" evidence="1">
    <location>
        <begin position="226"/>
        <end position="241"/>
    </location>
</feature>
<reference evidence="2" key="1">
    <citation type="submission" date="2014-09" db="EMBL/GenBank/DDBJ databases">
        <authorList>
            <person name="Magalhaes I.L.F."/>
            <person name="Oliveira U."/>
            <person name="Santos F.R."/>
            <person name="Vidigal T.H.D.A."/>
            <person name="Brescovit A.D."/>
            <person name="Santos A.J."/>
        </authorList>
    </citation>
    <scope>NUCLEOTIDE SEQUENCE</scope>
    <source>
        <tissue evidence="2">Shoot tissue taken approximately 20 cm above the soil surface</tissue>
    </source>
</reference>